<feature type="transmembrane region" description="Helical" evidence="7">
    <location>
        <begin position="20"/>
        <end position="39"/>
    </location>
</feature>
<keyword evidence="6 7" id="KW-0472">Membrane</keyword>
<feature type="domain" description="YetF C-terminal" evidence="8">
    <location>
        <begin position="98"/>
        <end position="168"/>
    </location>
</feature>
<evidence type="ECO:0000256" key="7">
    <source>
        <dbReference type="SAM" id="Phobius"/>
    </source>
</evidence>
<name>A0A1H1L8M7_9GAMM</name>
<proteinExistence type="inferred from homology"/>
<feature type="transmembrane region" description="Helical" evidence="7">
    <location>
        <begin position="51"/>
        <end position="69"/>
    </location>
</feature>
<feature type="transmembrane region" description="Helical" evidence="7">
    <location>
        <begin position="75"/>
        <end position="97"/>
    </location>
</feature>
<dbReference type="GO" id="GO:0005886">
    <property type="term" value="C:plasma membrane"/>
    <property type="evidence" value="ECO:0007669"/>
    <property type="project" value="UniProtKB-SubCell"/>
</dbReference>
<dbReference type="OrthoDB" id="6538282at2"/>
<dbReference type="Gene3D" id="3.30.240.20">
    <property type="entry name" value="bsu07140 like domains"/>
    <property type="match status" value="1"/>
</dbReference>
<keyword evidence="5 7" id="KW-1133">Transmembrane helix</keyword>
<dbReference type="AlphaFoldDB" id="A0A1H1L8M7"/>
<dbReference type="PANTHER" id="PTHR34582">
    <property type="entry name" value="UPF0702 TRANSMEMBRANE PROTEIN YCAP"/>
    <property type="match status" value="1"/>
</dbReference>
<dbReference type="InterPro" id="IPR007353">
    <property type="entry name" value="DUF421"/>
</dbReference>
<dbReference type="STRING" id="487184.SAMN05216421_0074"/>
<sequence>MESIWAEVVSLLGLDADQLNAWQMSLRAALVYVIGVAMVRLGDQRFIGKYSAFDVIMAIMIGSVLSRAITNPEDFFPKLAAAVVLVVMHYAFAALAFHTTWFGSLIKGKASKLVIDGEIQWDAMRRAYISEKDLKGALRENAGVNDVSKVKEARLERSGNIIAILKDD</sequence>
<comment type="similarity">
    <text evidence="2">Belongs to the UPF0702 family.</text>
</comment>
<keyword evidence="4 7" id="KW-0812">Transmembrane</keyword>
<evidence type="ECO:0000256" key="4">
    <source>
        <dbReference type="ARBA" id="ARBA00022692"/>
    </source>
</evidence>
<evidence type="ECO:0000313" key="10">
    <source>
        <dbReference type="Proteomes" id="UP000243207"/>
    </source>
</evidence>
<dbReference type="Proteomes" id="UP000243207">
    <property type="component" value="Chromosome I"/>
</dbReference>
<evidence type="ECO:0000256" key="1">
    <source>
        <dbReference type="ARBA" id="ARBA00004651"/>
    </source>
</evidence>
<dbReference type="InterPro" id="IPR023090">
    <property type="entry name" value="UPF0702_alpha/beta_dom_sf"/>
</dbReference>
<evidence type="ECO:0000313" key="9">
    <source>
        <dbReference type="EMBL" id="SDR70415.1"/>
    </source>
</evidence>
<dbReference type="PANTHER" id="PTHR34582:SF6">
    <property type="entry name" value="UPF0702 TRANSMEMBRANE PROTEIN YCAP"/>
    <property type="match status" value="1"/>
</dbReference>
<protein>
    <recommendedName>
        <fullName evidence="8">YetF C-terminal domain-containing protein</fullName>
    </recommendedName>
</protein>
<evidence type="ECO:0000256" key="2">
    <source>
        <dbReference type="ARBA" id="ARBA00006448"/>
    </source>
</evidence>
<dbReference type="EMBL" id="LT629736">
    <property type="protein sequence ID" value="SDR70415.1"/>
    <property type="molecule type" value="Genomic_DNA"/>
</dbReference>
<keyword evidence="10" id="KW-1185">Reference proteome</keyword>
<dbReference type="Pfam" id="PF04239">
    <property type="entry name" value="DUF421"/>
    <property type="match status" value="1"/>
</dbReference>
<accession>A0A1H1L8M7</accession>
<evidence type="ECO:0000256" key="5">
    <source>
        <dbReference type="ARBA" id="ARBA00022989"/>
    </source>
</evidence>
<dbReference type="RefSeq" id="WP_157718089.1">
    <property type="nucleotide sequence ID" value="NZ_LT629736.1"/>
</dbReference>
<evidence type="ECO:0000256" key="3">
    <source>
        <dbReference type="ARBA" id="ARBA00022475"/>
    </source>
</evidence>
<gene>
    <name evidence="9" type="ORF">SAMN05216421_0074</name>
</gene>
<evidence type="ECO:0000259" key="8">
    <source>
        <dbReference type="Pfam" id="PF04239"/>
    </source>
</evidence>
<comment type="subcellular location">
    <subcellularLocation>
        <location evidence="1">Cell membrane</location>
        <topology evidence="1">Multi-pass membrane protein</topology>
    </subcellularLocation>
</comment>
<evidence type="ECO:0000256" key="6">
    <source>
        <dbReference type="ARBA" id="ARBA00023136"/>
    </source>
</evidence>
<keyword evidence="3" id="KW-1003">Cell membrane</keyword>
<reference evidence="10" key="1">
    <citation type="submission" date="2016-10" db="EMBL/GenBank/DDBJ databases">
        <authorList>
            <person name="Varghese N."/>
            <person name="Submissions S."/>
        </authorList>
    </citation>
    <scope>NUCLEOTIDE SEQUENCE [LARGE SCALE GENOMIC DNA]</scope>
    <source>
        <strain evidence="10">NRRL B-51270</strain>
    </source>
</reference>
<organism evidence="9 10">
    <name type="scientific">Halopseudomonas xinjiangensis</name>
    <dbReference type="NCBI Taxonomy" id="487184"/>
    <lineage>
        <taxon>Bacteria</taxon>
        <taxon>Pseudomonadati</taxon>
        <taxon>Pseudomonadota</taxon>
        <taxon>Gammaproteobacteria</taxon>
        <taxon>Pseudomonadales</taxon>
        <taxon>Pseudomonadaceae</taxon>
        <taxon>Halopseudomonas</taxon>
    </lineage>
</organism>